<sequence>MKITFKPTNGNRIAVSVPENAAETVLCPSLTCPCDNEPLVVRGHDPSESRDTMTSQASCVRCGQHAGELRVKFDTIFGIEEDERMTNSAWKVY</sequence>
<evidence type="ECO:0000313" key="1">
    <source>
        <dbReference type="EMBL" id="KKL08442.1"/>
    </source>
</evidence>
<comment type="caution">
    <text evidence="1">The sequence shown here is derived from an EMBL/GenBank/DDBJ whole genome shotgun (WGS) entry which is preliminary data.</text>
</comment>
<accession>A0A0F9B3T4</accession>
<gene>
    <name evidence="1" type="ORF">LCGC14_2575810</name>
</gene>
<name>A0A0F9B3T4_9ZZZZ</name>
<dbReference type="AlphaFoldDB" id="A0A0F9B3T4"/>
<organism evidence="1">
    <name type="scientific">marine sediment metagenome</name>
    <dbReference type="NCBI Taxonomy" id="412755"/>
    <lineage>
        <taxon>unclassified sequences</taxon>
        <taxon>metagenomes</taxon>
        <taxon>ecological metagenomes</taxon>
    </lineage>
</organism>
<proteinExistence type="predicted"/>
<protein>
    <submittedName>
        <fullName evidence="1">Uncharacterized protein</fullName>
    </submittedName>
</protein>
<reference evidence="1" key="1">
    <citation type="journal article" date="2015" name="Nature">
        <title>Complex archaea that bridge the gap between prokaryotes and eukaryotes.</title>
        <authorList>
            <person name="Spang A."/>
            <person name="Saw J.H."/>
            <person name="Jorgensen S.L."/>
            <person name="Zaremba-Niedzwiedzka K."/>
            <person name="Martijn J."/>
            <person name="Lind A.E."/>
            <person name="van Eijk R."/>
            <person name="Schleper C."/>
            <person name="Guy L."/>
            <person name="Ettema T.J."/>
        </authorList>
    </citation>
    <scope>NUCLEOTIDE SEQUENCE</scope>
</reference>
<dbReference type="EMBL" id="LAZR01042876">
    <property type="protein sequence ID" value="KKL08442.1"/>
    <property type="molecule type" value="Genomic_DNA"/>
</dbReference>